<evidence type="ECO:0000256" key="1">
    <source>
        <dbReference type="SAM" id="MobiDB-lite"/>
    </source>
</evidence>
<feature type="chain" id="PRO_5044833329" evidence="2">
    <location>
        <begin position="24"/>
        <end position="189"/>
    </location>
</feature>
<keyword evidence="4" id="KW-1185">Reference proteome</keyword>
<feature type="region of interest" description="Disordered" evidence="1">
    <location>
        <begin position="144"/>
        <end position="189"/>
    </location>
</feature>
<feature type="compositionally biased region" description="Low complexity" evidence="1">
    <location>
        <begin position="158"/>
        <end position="189"/>
    </location>
</feature>
<gene>
    <name evidence="3" type="ORF">V1477_014766</name>
</gene>
<comment type="caution">
    <text evidence="3">The sequence shown here is derived from an EMBL/GenBank/DDBJ whole genome shotgun (WGS) entry which is preliminary data.</text>
</comment>
<evidence type="ECO:0000313" key="3">
    <source>
        <dbReference type="EMBL" id="KAL2732525.1"/>
    </source>
</evidence>
<evidence type="ECO:0000256" key="2">
    <source>
        <dbReference type="SAM" id="SignalP"/>
    </source>
</evidence>
<dbReference type="EMBL" id="JAYRBN010000075">
    <property type="protein sequence ID" value="KAL2732525.1"/>
    <property type="molecule type" value="Genomic_DNA"/>
</dbReference>
<dbReference type="AlphaFoldDB" id="A0ABD2BIQ1"/>
<feature type="signal peptide" evidence="2">
    <location>
        <begin position="1"/>
        <end position="23"/>
    </location>
</feature>
<organism evidence="3 4">
    <name type="scientific">Vespula maculifrons</name>
    <name type="common">Eastern yellow jacket</name>
    <name type="synonym">Wasp</name>
    <dbReference type="NCBI Taxonomy" id="7453"/>
    <lineage>
        <taxon>Eukaryota</taxon>
        <taxon>Metazoa</taxon>
        <taxon>Ecdysozoa</taxon>
        <taxon>Arthropoda</taxon>
        <taxon>Hexapoda</taxon>
        <taxon>Insecta</taxon>
        <taxon>Pterygota</taxon>
        <taxon>Neoptera</taxon>
        <taxon>Endopterygota</taxon>
        <taxon>Hymenoptera</taxon>
        <taxon>Apocrita</taxon>
        <taxon>Aculeata</taxon>
        <taxon>Vespoidea</taxon>
        <taxon>Vespidae</taxon>
        <taxon>Vespinae</taxon>
        <taxon>Vespula</taxon>
    </lineage>
</organism>
<dbReference type="Proteomes" id="UP001607303">
    <property type="component" value="Unassembled WGS sequence"/>
</dbReference>
<proteinExistence type="predicted"/>
<sequence>MKISTLLFLFVLFICGLHGLSDAASIPTGRTEDTTSSNENIVPMMNNNGTDIINILQEMIIKTIYSFARAMKNLLGELFSPFLNLLERSLNTLEELLSEIVRTVAPTFNQICNYVCHFLKQLLDYFESISNNSEPISSLIPLLPPSSSSSSSPPPQLLLPQSSSPPKLLSLQSSSSPQSSFSLPNIYHD</sequence>
<reference evidence="3 4" key="1">
    <citation type="journal article" date="2024" name="Ann. Entomol. Soc. Am.">
        <title>Genomic analyses of the southern and eastern yellowjacket wasps (Hymenoptera: Vespidae) reveal evolutionary signatures of social life.</title>
        <authorList>
            <person name="Catto M.A."/>
            <person name="Caine P.B."/>
            <person name="Orr S.E."/>
            <person name="Hunt B.G."/>
            <person name="Goodisman M.A.D."/>
        </authorList>
    </citation>
    <scope>NUCLEOTIDE SEQUENCE [LARGE SCALE GENOMIC DNA]</scope>
    <source>
        <strain evidence="3">232</strain>
        <tissue evidence="3">Head and thorax</tissue>
    </source>
</reference>
<evidence type="ECO:0000313" key="4">
    <source>
        <dbReference type="Proteomes" id="UP001607303"/>
    </source>
</evidence>
<name>A0ABD2BIQ1_VESMC</name>
<accession>A0ABD2BIQ1</accession>
<keyword evidence="2" id="KW-0732">Signal</keyword>
<protein>
    <submittedName>
        <fullName evidence="3">Uncharacterized protein</fullName>
    </submittedName>
</protein>